<organism evidence="1">
    <name type="scientific">Solanum chilense</name>
    <name type="common">Tomato</name>
    <name type="synonym">Lycopersicon chilense</name>
    <dbReference type="NCBI Taxonomy" id="4083"/>
    <lineage>
        <taxon>Eukaryota</taxon>
        <taxon>Viridiplantae</taxon>
        <taxon>Streptophyta</taxon>
        <taxon>Embryophyta</taxon>
        <taxon>Tracheophyta</taxon>
        <taxon>Spermatophyta</taxon>
        <taxon>Magnoliopsida</taxon>
        <taxon>eudicotyledons</taxon>
        <taxon>Gunneridae</taxon>
        <taxon>Pentapetalae</taxon>
        <taxon>asterids</taxon>
        <taxon>lamiids</taxon>
        <taxon>Solanales</taxon>
        <taxon>Solanaceae</taxon>
        <taxon>Solanoideae</taxon>
        <taxon>Solaneae</taxon>
        <taxon>Solanum</taxon>
        <taxon>Solanum subgen. Lycopersicon</taxon>
    </lineage>
</organism>
<comment type="caution">
    <text evidence="1">The sequence shown here is derived from an EMBL/GenBank/DDBJ whole genome shotgun (WGS) entry which is preliminary data.</text>
</comment>
<name>A0A6N2BDH1_SOLCI</name>
<dbReference type="EMBL" id="RXGB01003167">
    <property type="protein sequence ID" value="TMW92915.1"/>
    <property type="molecule type" value="Genomic_DNA"/>
</dbReference>
<dbReference type="PANTHER" id="PTHR36619">
    <property type="entry name" value="OS04G0208900 PROTEIN"/>
    <property type="match status" value="1"/>
</dbReference>
<dbReference type="AlphaFoldDB" id="A0A6N2BDH1"/>
<accession>A0A6N2BDH1</accession>
<sequence>MTNAASNKNIFFLILYVFCLVLLSFLINEAVGVRQLSEEYMIMKPELTNLHNKRPVFHGKEIKNCLPKGFRHASGPSRFVNNHILGEHGIGCSQDKHFKQP</sequence>
<gene>
    <name evidence="1" type="ORF">EJD97_012405</name>
</gene>
<proteinExistence type="predicted"/>
<dbReference type="PANTHER" id="PTHR36619:SF2">
    <property type="entry name" value="OS04G0208900 PROTEIN"/>
    <property type="match status" value="1"/>
</dbReference>
<protein>
    <submittedName>
        <fullName evidence="1">Uncharacterized protein</fullName>
    </submittedName>
</protein>
<evidence type="ECO:0000313" key="1">
    <source>
        <dbReference type="EMBL" id="TMW92915.1"/>
    </source>
</evidence>
<reference evidence="1" key="1">
    <citation type="submission" date="2019-05" db="EMBL/GenBank/DDBJ databases">
        <title>The de novo reference genome and transcriptome assemblies of the wild tomato species Solanum chilense.</title>
        <authorList>
            <person name="Stam R."/>
            <person name="Nosenko T."/>
            <person name="Hoerger A.C."/>
            <person name="Stephan W."/>
            <person name="Seidel M.A."/>
            <person name="Kuhn J.M.M."/>
            <person name="Haberer G."/>
            <person name="Tellier A."/>
        </authorList>
    </citation>
    <scope>NUCLEOTIDE SEQUENCE</scope>
    <source>
        <tissue evidence="1">Mature leaves</tissue>
    </source>
</reference>